<evidence type="ECO:0000313" key="2">
    <source>
        <dbReference type="Proteomes" id="UP001057452"/>
    </source>
</evidence>
<name>A0ACB9XND5_CHAAC</name>
<protein>
    <submittedName>
        <fullName evidence="1">Uncharacterized protein</fullName>
    </submittedName>
</protein>
<sequence length="99" mass="10672">GPPPTCPSGALTILRILPSDQLINPSLSEAAQPGLGTVITQLHLLHRQPSLYGNSFPEDAGWRLQPFKWSSGDQAQIQFLKVVSCPRELTSCQPGNAQP</sequence>
<feature type="non-terminal residue" evidence="1">
    <location>
        <position position="1"/>
    </location>
</feature>
<dbReference type="Proteomes" id="UP001057452">
    <property type="component" value="Chromosome 4"/>
</dbReference>
<evidence type="ECO:0000313" key="1">
    <source>
        <dbReference type="EMBL" id="KAI4828478.1"/>
    </source>
</evidence>
<organism evidence="1 2">
    <name type="scientific">Chaenocephalus aceratus</name>
    <name type="common">Blackfin icefish</name>
    <name type="synonym">Chaenichthys aceratus</name>
    <dbReference type="NCBI Taxonomy" id="36190"/>
    <lineage>
        <taxon>Eukaryota</taxon>
        <taxon>Metazoa</taxon>
        <taxon>Chordata</taxon>
        <taxon>Craniata</taxon>
        <taxon>Vertebrata</taxon>
        <taxon>Euteleostomi</taxon>
        <taxon>Actinopterygii</taxon>
        <taxon>Neopterygii</taxon>
        <taxon>Teleostei</taxon>
        <taxon>Neoteleostei</taxon>
        <taxon>Acanthomorphata</taxon>
        <taxon>Eupercaria</taxon>
        <taxon>Perciformes</taxon>
        <taxon>Notothenioidei</taxon>
        <taxon>Channichthyidae</taxon>
        <taxon>Chaenocephalus</taxon>
    </lineage>
</organism>
<keyword evidence="2" id="KW-1185">Reference proteome</keyword>
<gene>
    <name evidence="1" type="ORF">KUCAC02_022564</name>
</gene>
<feature type="non-terminal residue" evidence="1">
    <location>
        <position position="99"/>
    </location>
</feature>
<proteinExistence type="predicted"/>
<reference evidence="1" key="1">
    <citation type="submission" date="2022-05" db="EMBL/GenBank/DDBJ databases">
        <title>Chromosome-level genome of Chaenocephalus aceratus.</title>
        <authorList>
            <person name="Park H."/>
        </authorList>
    </citation>
    <scope>NUCLEOTIDE SEQUENCE</scope>
    <source>
        <strain evidence="1">KU_202001</strain>
    </source>
</reference>
<comment type="caution">
    <text evidence="1">The sequence shown here is derived from an EMBL/GenBank/DDBJ whole genome shotgun (WGS) entry which is preliminary data.</text>
</comment>
<accession>A0ACB9XND5</accession>
<dbReference type="EMBL" id="CM043788">
    <property type="protein sequence ID" value="KAI4828478.1"/>
    <property type="molecule type" value="Genomic_DNA"/>
</dbReference>